<protein>
    <submittedName>
        <fullName evidence="1">(Mediterranean fruit fly) hypothetical protein</fullName>
    </submittedName>
</protein>
<organism evidence="1 2">
    <name type="scientific">Ceratitis capitata</name>
    <name type="common">Mediterranean fruit fly</name>
    <name type="synonym">Tephritis capitata</name>
    <dbReference type="NCBI Taxonomy" id="7213"/>
    <lineage>
        <taxon>Eukaryota</taxon>
        <taxon>Metazoa</taxon>
        <taxon>Ecdysozoa</taxon>
        <taxon>Arthropoda</taxon>
        <taxon>Hexapoda</taxon>
        <taxon>Insecta</taxon>
        <taxon>Pterygota</taxon>
        <taxon>Neoptera</taxon>
        <taxon>Endopterygota</taxon>
        <taxon>Diptera</taxon>
        <taxon>Brachycera</taxon>
        <taxon>Muscomorpha</taxon>
        <taxon>Tephritoidea</taxon>
        <taxon>Tephritidae</taxon>
        <taxon>Ceratitis</taxon>
        <taxon>Ceratitis</taxon>
    </lineage>
</organism>
<gene>
    <name evidence="1" type="ORF">CCAP1982_LOCUS12903</name>
</gene>
<dbReference type="AlphaFoldDB" id="A0A811V0M9"/>
<evidence type="ECO:0000313" key="2">
    <source>
        <dbReference type="Proteomes" id="UP000606786"/>
    </source>
</evidence>
<evidence type="ECO:0000313" key="1">
    <source>
        <dbReference type="EMBL" id="CAD7004504.1"/>
    </source>
</evidence>
<name>A0A811V0M9_CERCA</name>
<reference evidence="1" key="1">
    <citation type="submission" date="2020-11" db="EMBL/GenBank/DDBJ databases">
        <authorList>
            <person name="Whitehead M."/>
        </authorList>
    </citation>
    <scope>NUCLEOTIDE SEQUENCE</scope>
    <source>
        <strain evidence="1">EGII</strain>
    </source>
</reference>
<proteinExistence type="predicted"/>
<accession>A0A811V0M9</accession>
<dbReference type="Proteomes" id="UP000606786">
    <property type="component" value="Unassembled WGS sequence"/>
</dbReference>
<keyword evidence="2" id="KW-1185">Reference proteome</keyword>
<dbReference type="EMBL" id="CAJHJT010000034">
    <property type="protein sequence ID" value="CAD7004504.1"/>
    <property type="molecule type" value="Genomic_DNA"/>
</dbReference>
<comment type="caution">
    <text evidence="1">The sequence shown here is derived from an EMBL/GenBank/DDBJ whole genome shotgun (WGS) entry which is preliminary data.</text>
</comment>
<sequence>MFQGCWIMPFKRNYPLKFEKKNFKSERNADLSRLQTADGKRRRVIETIYNNKVLLSTRASALHQRQRQRQRHQSATSKTAPCQHCAYQQLLLLGEKGAHIYEKHLPPIPSKVKGESVEGETTVSGKWKKDQSDREVIAGCKMYYKVGFSQLSCLDHYSKAETYITRRVF</sequence>